<organism evidence="4 5">
    <name type="scientific">Daphnia pulex</name>
    <name type="common">Water flea</name>
    <dbReference type="NCBI Taxonomy" id="6669"/>
    <lineage>
        <taxon>Eukaryota</taxon>
        <taxon>Metazoa</taxon>
        <taxon>Ecdysozoa</taxon>
        <taxon>Arthropoda</taxon>
        <taxon>Crustacea</taxon>
        <taxon>Branchiopoda</taxon>
        <taxon>Diplostraca</taxon>
        <taxon>Cladocera</taxon>
        <taxon>Anomopoda</taxon>
        <taxon>Daphniidae</taxon>
        <taxon>Daphnia</taxon>
    </lineage>
</organism>
<dbReference type="SUPFAM" id="SSF56801">
    <property type="entry name" value="Acetyl-CoA synthetase-like"/>
    <property type="match status" value="1"/>
</dbReference>
<protein>
    <recommendedName>
        <fullName evidence="3">AMP-binding enzyme C-terminal domain-containing protein</fullName>
    </recommendedName>
</protein>
<evidence type="ECO:0000256" key="1">
    <source>
        <dbReference type="ARBA" id="ARBA00006432"/>
    </source>
</evidence>
<dbReference type="AlphaFoldDB" id="E9FXG6"/>
<dbReference type="GO" id="GO:0016874">
    <property type="term" value="F:ligase activity"/>
    <property type="evidence" value="ECO:0007669"/>
    <property type="project" value="UniProtKB-KW"/>
</dbReference>
<proteinExistence type="inferred from homology"/>
<gene>
    <name evidence="4" type="ORF">DAPPUDRAFT_42461</name>
</gene>
<dbReference type="OrthoDB" id="10253869at2759"/>
<dbReference type="Gene3D" id="3.40.50.12780">
    <property type="entry name" value="N-terminal domain of ligase-like"/>
    <property type="match status" value="1"/>
</dbReference>
<dbReference type="STRING" id="6669.E9FXG6"/>
<dbReference type="Gene3D" id="3.30.300.30">
    <property type="match status" value="1"/>
</dbReference>
<dbReference type="PANTHER" id="PTHR24096">
    <property type="entry name" value="LONG-CHAIN-FATTY-ACID--COA LIGASE"/>
    <property type="match status" value="1"/>
</dbReference>
<keyword evidence="2" id="KW-0436">Ligase</keyword>
<dbReference type="InParanoid" id="E9FXG6"/>
<evidence type="ECO:0000313" key="4">
    <source>
        <dbReference type="EMBL" id="EFX88075.1"/>
    </source>
</evidence>
<dbReference type="InterPro" id="IPR045851">
    <property type="entry name" value="AMP-bd_C_sf"/>
</dbReference>
<accession>E9FXG6</accession>
<dbReference type="eggNOG" id="KOG1176">
    <property type="taxonomic scope" value="Eukaryota"/>
</dbReference>
<dbReference type="HOGENOM" id="CLU_000022_17_3_1"/>
<evidence type="ECO:0000256" key="2">
    <source>
        <dbReference type="ARBA" id="ARBA00022598"/>
    </source>
</evidence>
<dbReference type="PANTHER" id="PTHR24096:SF149">
    <property type="entry name" value="AMP-BINDING DOMAIN-CONTAINING PROTEIN-RELATED"/>
    <property type="match status" value="1"/>
</dbReference>
<dbReference type="Pfam" id="PF13193">
    <property type="entry name" value="AMP-binding_C"/>
    <property type="match status" value="1"/>
</dbReference>
<evidence type="ECO:0000259" key="3">
    <source>
        <dbReference type="Pfam" id="PF13193"/>
    </source>
</evidence>
<keyword evidence="5" id="KW-1185">Reference proteome</keyword>
<feature type="non-terminal residue" evidence="4">
    <location>
        <position position="1"/>
    </location>
</feature>
<name>E9FXG6_DAPPU</name>
<dbReference type="OMA" id="GNAMPPN"/>
<evidence type="ECO:0000313" key="5">
    <source>
        <dbReference type="Proteomes" id="UP000000305"/>
    </source>
</evidence>
<comment type="similarity">
    <text evidence="1">Belongs to the ATP-dependent AMP-binding enzyme family.</text>
</comment>
<dbReference type="KEGG" id="dpx:DAPPUDRAFT_42461"/>
<dbReference type="InterPro" id="IPR025110">
    <property type="entry name" value="AMP-bd_C"/>
</dbReference>
<dbReference type="InterPro" id="IPR042099">
    <property type="entry name" value="ANL_N_sf"/>
</dbReference>
<dbReference type="PhylomeDB" id="E9FXG6"/>
<dbReference type="Proteomes" id="UP000000305">
    <property type="component" value="Unassembled WGS sequence"/>
</dbReference>
<sequence length="192" mass="21327">KIGSSGQIFPFAKIKIVDSNTSEKLGPGKIGEVVANTPFLMRGYLNQPTEVIDGWFNTGDQGYYDTDGDLFVIGRYKEMIKYQARKVAPSNIETQLMTHPAVKDVAVVGLPHDIDGEHPLAYVVVKTNQEGRPLASPQELIDFTNDKVVDDERLRGGVRFIESIPRNKLGKILRHHLVAKLQSELNGAIEFP</sequence>
<dbReference type="EMBL" id="GL732526">
    <property type="protein sequence ID" value="EFX88075.1"/>
    <property type="molecule type" value="Genomic_DNA"/>
</dbReference>
<reference evidence="4 5" key="1">
    <citation type="journal article" date="2011" name="Science">
        <title>The ecoresponsive genome of Daphnia pulex.</title>
        <authorList>
            <person name="Colbourne J.K."/>
            <person name="Pfrender M.E."/>
            <person name="Gilbert D."/>
            <person name="Thomas W.K."/>
            <person name="Tucker A."/>
            <person name="Oakley T.H."/>
            <person name="Tokishita S."/>
            <person name="Aerts A."/>
            <person name="Arnold G.J."/>
            <person name="Basu M.K."/>
            <person name="Bauer D.J."/>
            <person name="Caceres C.E."/>
            <person name="Carmel L."/>
            <person name="Casola C."/>
            <person name="Choi J.H."/>
            <person name="Detter J.C."/>
            <person name="Dong Q."/>
            <person name="Dusheyko S."/>
            <person name="Eads B.D."/>
            <person name="Frohlich T."/>
            <person name="Geiler-Samerotte K.A."/>
            <person name="Gerlach D."/>
            <person name="Hatcher P."/>
            <person name="Jogdeo S."/>
            <person name="Krijgsveld J."/>
            <person name="Kriventseva E.V."/>
            <person name="Kultz D."/>
            <person name="Laforsch C."/>
            <person name="Lindquist E."/>
            <person name="Lopez J."/>
            <person name="Manak J.R."/>
            <person name="Muller J."/>
            <person name="Pangilinan J."/>
            <person name="Patwardhan R.P."/>
            <person name="Pitluck S."/>
            <person name="Pritham E.J."/>
            <person name="Rechtsteiner A."/>
            <person name="Rho M."/>
            <person name="Rogozin I.B."/>
            <person name="Sakarya O."/>
            <person name="Salamov A."/>
            <person name="Schaack S."/>
            <person name="Shapiro H."/>
            <person name="Shiga Y."/>
            <person name="Skalitzky C."/>
            <person name="Smith Z."/>
            <person name="Souvorov A."/>
            <person name="Sung W."/>
            <person name="Tang Z."/>
            <person name="Tsuchiya D."/>
            <person name="Tu H."/>
            <person name="Vos H."/>
            <person name="Wang M."/>
            <person name="Wolf Y.I."/>
            <person name="Yamagata H."/>
            <person name="Yamada T."/>
            <person name="Ye Y."/>
            <person name="Shaw J.R."/>
            <person name="Andrews J."/>
            <person name="Crease T.J."/>
            <person name="Tang H."/>
            <person name="Lucas S.M."/>
            <person name="Robertson H.M."/>
            <person name="Bork P."/>
            <person name="Koonin E.V."/>
            <person name="Zdobnov E.M."/>
            <person name="Grigoriev I.V."/>
            <person name="Lynch M."/>
            <person name="Boore J.L."/>
        </authorList>
    </citation>
    <scope>NUCLEOTIDE SEQUENCE [LARGE SCALE GENOMIC DNA]</scope>
</reference>
<feature type="domain" description="AMP-binding enzyme C-terminal" evidence="3">
    <location>
        <begin position="92"/>
        <end position="171"/>
    </location>
</feature>